<accession>A0A3D8J2T3</accession>
<dbReference type="InterPro" id="IPR050638">
    <property type="entry name" value="AA-Vitamin_Transporters"/>
</dbReference>
<dbReference type="Pfam" id="PF00892">
    <property type="entry name" value="EamA"/>
    <property type="match status" value="2"/>
</dbReference>
<keyword evidence="2" id="KW-1003">Cell membrane</keyword>
<keyword evidence="3 6" id="KW-0812">Transmembrane</keyword>
<evidence type="ECO:0000313" key="8">
    <source>
        <dbReference type="EMBL" id="RDU71455.1"/>
    </source>
</evidence>
<reference evidence="8 9" key="1">
    <citation type="submission" date="2018-04" db="EMBL/GenBank/DDBJ databases">
        <title>Novel Campyloabacter and Helicobacter Species and Strains.</title>
        <authorList>
            <person name="Mannion A.J."/>
            <person name="Shen Z."/>
            <person name="Fox J.G."/>
        </authorList>
    </citation>
    <scope>NUCLEOTIDE SEQUENCE [LARGE SCALE GENOMIC DNA]</scope>
    <source>
        <strain evidence="8 9">MIT 04-9366</strain>
    </source>
</reference>
<feature type="transmembrane region" description="Helical" evidence="6">
    <location>
        <begin position="172"/>
        <end position="193"/>
    </location>
</feature>
<protein>
    <submittedName>
        <fullName evidence="8">EamA/RhaT family transporter</fullName>
    </submittedName>
</protein>
<feature type="transmembrane region" description="Helical" evidence="6">
    <location>
        <begin position="28"/>
        <end position="48"/>
    </location>
</feature>
<keyword evidence="9" id="KW-1185">Reference proteome</keyword>
<dbReference type="InterPro" id="IPR000620">
    <property type="entry name" value="EamA_dom"/>
</dbReference>
<comment type="caution">
    <text evidence="8">The sequence shown here is derived from an EMBL/GenBank/DDBJ whole genome shotgun (WGS) entry which is preliminary data.</text>
</comment>
<evidence type="ECO:0000259" key="7">
    <source>
        <dbReference type="Pfam" id="PF00892"/>
    </source>
</evidence>
<sequence length="285" mass="31338">MNRFVLLAVLAEAFIIYASVLVKVVDMSPIIVGFYRIALAMPVFFLLARSQIGKVARKDMFLMLSAGVFFGLDLVFFNVAIHKTSIANVNLFASLVCFILVPIGAIFYKEKIKADFVVGSLIALAGVFVLIKGKGGESVATPFGDFLAFMSMVCYGIFLSLVYGLRKKYDTPILMAFASIGSIITLLSVGIPMEGFSLPKDAKTWWILLWIVIFGQLLGQGFFGYIMGKVDAQVSSLILLFTPMIAALMGYVFLGEKLGVFELVGMMIIIFGVYLAKMKRKKSKE</sequence>
<gene>
    <name evidence="8" type="ORF">CQA58_02615</name>
</gene>
<feature type="domain" description="EamA" evidence="7">
    <location>
        <begin position="5"/>
        <end position="131"/>
    </location>
</feature>
<evidence type="ECO:0000313" key="9">
    <source>
        <dbReference type="Proteomes" id="UP000257045"/>
    </source>
</evidence>
<feature type="transmembrane region" description="Helical" evidence="6">
    <location>
        <begin position="60"/>
        <end position="81"/>
    </location>
</feature>
<feature type="transmembrane region" description="Helical" evidence="6">
    <location>
        <begin position="114"/>
        <end position="131"/>
    </location>
</feature>
<feature type="transmembrane region" description="Helical" evidence="6">
    <location>
        <begin position="87"/>
        <end position="107"/>
    </location>
</feature>
<evidence type="ECO:0000256" key="1">
    <source>
        <dbReference type="ARBA" id="ARBA00004651"/>
    </source>
</evidence>
<dbReference type="EMBL" id="NXLV01000003">
    <property type="protein sequence ID" value="RDU71455.1"/>
    <property type="molecule type" value="Genomic_DNA"/>
</dbReference>
<evidence type="ECO:0000256" key="3">
    <source>
        <dbReference type="ARBA" id="ARBA00022692"/>
    </source>
</evidence>
<dbReference type="GO" id="GO:0005886">
    <property type="term" value="C:plasma membrane"/>
    <property type="evidence" value="ECO:0007669"/>
    <property type="project" value="UniProtKB-SubCell"/>
</dbReference>
<proteinExistence type="predicted"/>
<name>A0A3D8J2T3_9HELI</name>
<feature type="transmembrane region" description="Helical" evidence="6">
    <location>
        <begin position="205"/>
        <end position="227"/>
    </location>
</feature>
<keyword evidence="4 6" id="KW-1133">Transmembrane helix</keyword>
<dbReference type="InterPro" id="IPR037185">
    <property type="entry name" value="EmrE-like"/>
</dbReference>
<feature type="transmembrane region" description="Helical" evidence="6">
    <location>
        <begin position="260"/>
        <end position="276"/>
    </location>
</feature>
<organism evidence="8 9">
    <name type="scientific">Helicobacter brantae</name>
    <dbReference type="NCBI Taxonomy" id="375927"/>
    <lineage>
        <taxon>Bacteria</taxon>
        <taxon>Pseudomonadati</taxon>
        <taxon>Campylobacterota</taxon>
        <taxon>Epsilonproteobacteria</taxon>
        <taxon>Campylobacterales</taxon>
        <taxon>Helicobacteraceae</taxon>
        <taxon>Helicobacter</taxon>
    </lineage>
</organism>
<dbReference type="SUPFAM" id="SSF103481">
    <property type="entry name" value="Multidrug resistance efflux transporter EmrE"/>
    <property type="match status" value="2"/>
</dbReference>
<dbReference type="PANTHER" id="PTHR32322">
    <property type="entry name" value="INNER MEMBRANE TRANSPORTER"/>
    <property type="match status" value="1"/>
</dbReference>
<dbReference type="Proteomes" id="UP000257045">
    <property type="component" value="Unassembled WGS sequence"/>
</dbReference>
<evidence type="ECO:0000256" key="5">
    <source>
        <dbReference type="ARBA" id="ARBA00023136"/>
    </source>
</evidence>
<feature type="transmembrane region" description="Helical" evidence="6">
    <location>
        <begin position="143"/>
        <end position="165"/>
    </location>
</feature>
<keyword evidence="5 6" id="KW-0472">Membrane</keyword>
<dbReference type="PANTHER" id="PTHR32322:SF18">
    <property type="entry name" value="S-ADENOSYLMETHIONINE_S-ADENOSYLHOMOCYSTEINE TRANSPORTER"/>
    <property type="match status" value="1"/>
</dbReference>
<feature type="domain" description="EamA" evidence="7">
    <location>
        <begin position="143"/>
        <end position="276"/>
    </location>
</feature>
<evidence type="ECO:0000256" key="2">
    <source>
        <dbReference type="ARBA" id="ARBA00022475"/>
    </source>
</evidence>
<comment type="subcellular location">
    <subcellularLocation>
        <location evidence="1">Cell membrane</location>
        <topology evidence="1">Multi-pass membrane protein</topology>
    </subcellularLocation>
</comment>
<dbReference type="AlphaFoldDB" id="A0A3D8J2T3"/>
<dbReference type="RefSeq" id="WP_115569167.1">
    <property type="nucleotide sequence ID" value="NZ_NXLV01000003.1"/>
</dbReference>
<evidence type="ECO:0000256" key="4">
    <source>
        <dbReference type="ARBA" id="ARBA00022989"/>
    </source>
</evidence>
<evidence type="ECO:0000256" key="6">
    <source>
        <dbReference type="SAM" id="Phobius"/>
    </source>
</evidence>
<feature type="transmembrane region" description="Helical" evidence="6">
    <location>
        <begin position="234"/>
        <end position="254"/>
    </location>
</feature>
<dbReference type="OrthoDB" id="5321939at2"/>